<dbReference type="Gene3D" id="3.40.50.720">
    <property type="entry name" value="NAD(P)-binding Rossmann-like Domain"/>
    <property type="match status" value="1"/>
</dbReference>
<name>A0A1P9WS87_9BACT</name>
<feature type="domain" description="Gfo/Idh/MocA-like oxidoreductase N-terminal" evidence="1">
    <location>
        <begin position="41"/>
        <end position="171"/>
    </location>
</feature>
<dbReference type="AlphaFoldDB" id="A0A1P9WS87"/>
<dbReference type="OrthoDB" id="1408251at2"/>
<accession>A0A1P9WS87</accession>
<dbReference type="Proteomes" id="UP000187941">
    <property type="component" value="Chromosome"/>
</dbReference>
<reference evidence="2 3" key="1">
    <citation type="submission" date="2016-01" db="EMBL/GenBank/DDBJ databases">
        <authorList>
            <person name="Oliw E.H."/>
        </authorList>
    </citation>
    <scope>NUCLEOTIDE SEQUENCE [LARGE SCALE GENOMIC DNA]</scope>
    <source>
        <strain evidence="2 3">DY10</strain>
    </source>
</reference>
<evidence type="ECO:0000313" key="3">
    <source>
        <dbReference type="Proteomes" id="UP000187941"/>
    </source>
</evidence>
<dbReference type="STRING" id="1178516.AWR27_01930"/>
<dbReference type="InterPro" id="IPR036291">
    <property type="entry name" value="NAD(P)-bd_dom_sf"/>
</dbReference>
<evidence type="ECO:0000313" key="2">
    <source>
        <dbReference type="EMBL" id="AQG78213.1"/>
    </source>
</evidence>
<dbReference type="InterPro" id="IPR000683">
    <property type="entry name" value="Gfo/Idh/MocA-like_OxRdtase_N"/>
</dbReference>
<protein>
    <submittedName>
        <fullName evidence="2">Dehydrogenase</fullName>
    </submittedName>
</protein>
<organism evidence="2 3">
    <name type="scientific">Spirosoma montaniterrae</name>
    <dbReference type="NCBI Taxonomy" id="1178516"/>
    <lineage>
        <taxon>Bacteria</taxon>
        <taxon>Pseudomonadati</taxon>
        <taxon>Bacteroidota</taxon>
        <taxon>Cytophagia</taxon>
        <taxon>Cytophagales</taxon>
        <taxon>Cytophagaceae</taxon>
        <taxon>Spirosoma</taxon>
    </lineage>
</organism>
<dbReference type="PANTHER" id="PTHR43818:SF9">
    <property type="entry name" value="HYPOTHETICAL OXIDOREDUCTASE"/>
    <property type="match status" value="1"/>
</dbReference>
<dbReference type="KEGG" id="smon:AWR27_01930"/>
<dbReference type="InterPro" id="IPR050463">
    <property type="entry name" value="Gfo/Idh/MocA_oxidrdct_glycsds"/>
</dbReference>
<gene>
    <name evidence="2" type="ORF">AWR27_01930</name>
</gene>
<dbReference type="RefSeq" id="WP_077129635.1">
    <property type="nucleotide sequence ID" value="NZ_CP014263.1"/>
</dbReference>
<dbReference type="PANTHER" id="PTHR43818">
    <property type="entry name" value="BCDNA.GH03377"/>
    <property type="match status" value="1"/>
</dbReference>
<dbReference type="Pfam" id="PF01408">
    <property type="entry name" value="GFO_IDH_MocA"/>
    <property type="match status" value="1"/>
</dbReference>
<keyword evidence="3" id="KW-1185">Reference proteome</keyword>
<dbReference type="GO" id="GO:0000166">
    <property type="term" value="F:nucleotide binding"/>
    <property type="evidence" value="ECO:0007669"/>
    <property type="project" value="InterPro"/>
</dbReference>
<dbReference type="SUPFAM" id="SSF51735">
    <property type="entry name" value="NAD(P)-binding Rossmann-fold domains"/>
    <property type="match status" value="1"/>
</dbReference>
<proteinExistence type="predicted"/>
<dbReference type="EMBL" id="CP014263">
    <property type="protein sequence ID" value="AQG78213.1"/>
    <property type="molecule type" value="Genomic_DNA"/>
</dbReference>
<evidence type="ECO:0000259" key="1">
    <source>
        <dbReference type="Pfam" id="PF01408"/>
    </source>
</evidence>
<sequence length="339" mass="36927">MAHHWNRRMFTRIALTAGASYFIKPLLASGEKQQVAVTGKRVGIIGLDTSHSIAFTKELNTNPASANWQGYRVVAAYPKGSNDIESSVKRIPGYIDEVKKMGVQITGSIDELLNRVDVVLLETNDGRLHREQALKVIAARKPFFIDKPVAASLTDIIFIMEAAKKADVPLFSASSVRYMNGIDAVDKAQVVGADTFSPALLEKTHPDLFWYGIHGVEALFAVMGTGCQSVTRLHTPNTDIVTGVWADGRVGAFRGTRTGKHTYGGTVYTNNGPVVLGPYGGYTPLLKDIVQFFETGHAPVNAAETLEIYTFMEAADESKRKGGVAVRLESVLKQAQEKE</sequence>